<feature type="modified residue" description="4-aspartylphosphate" evidence="8">
    <location>
        <position position="76"/>
    </location>
</feature>
<accession>C9PSI7</accession>
<dbReference type="PANTHER" id="PTHR48111:SF4">
    <property type="entry name" value="DNA-BINDING DUAL TRANSCRIPTIONAL REGULATOR OMPR"/>
    <property type="match status" value="1"/>
</dbReference>
<dbReference type="GO" id="GO:0000976">
    <property type="term" value="F:transcription cis-regulatory region binding"/>
    <property type="evidence" value="ECO:0007669"/>
    <property type="project" value="TreeGrafter"/>
</dbReference>
<keyword evidence="13" id="KW-1185">Reference proteome</keyword>
<evidence type="ECO:0000256" key="6">
    <source>
        <dbReference type="ARBA" id="ARBA00023125"/>
    </source>
</evidence>
<comment type="caution">
    <text evidence="12">The sequence shown here is derived from an EMBL/GenBank/DDBJ whole genome shotgun (WGS) entry which is preliminary data.</text>
</comment>
<dbReference type="CDD" id="cd17574">
    <property type="entry name" value="REC_OmpR"/>
    <property type="match status" value="1"/>
</dbReference>
<feature type="DNA-binding region" description="OmpR/PhoB-type" evidence="9">
    <location>
        <begin position="154"/>
        <end position="254"/>
    </location>
</feature>
<evidence type="ECO:0000256" key="2">
    <source>
        <dbReference type="ARBA" id="ARBA00022490"/>
    </source>
</evidence>
<sequence>MIFLGNFIYFHYSLFNQMDHTMQQNTHILVIDDDVQICELLTDIFEEHGYTVVTAQTGTQALSLLQTTHFSLIFLDLILPDVNGLVLLQRLKSISSAPVIMLSGLDSESDIVVGLEMGADDYIAKPFYPRVVVARAKVALRRHHPQLFTNPNIQQGFTFNHWVLDTENHKLFSPQKQEIDLTQGEYTLLHALVSHAQKVLSREKLLELTHSESLEIFDRTIDVLIMRLRKKIEPNPKAPTYIQTVRGMGYLFSVAVERCS</sequence>
<feature type="domain" description="OmpR/PhoB-type" evidence="11">
    <location>
        <begin position="154"/>
        <end position="254"/>
    </location>
</feature>
<evidence type="ECO:0000256" key="1">
    <source>
        <dbReference type="ARBA" id="ARBA00004496"/>
    </source>
</evidence>
<dbReference type="STRING" id="667128.HMPREF0621_1961"/>
<name>C9PSI7_9PAST</name>
<dbReference type="GO" id="GO:0005829">
    <property type="term" value="C:cytosol"/>
    <property type="evidence" value="ECO:0007669"/>
    <property type="project" value="TreeGrafter"/>
</dbReference>
<dbReference type="InterPro" id="IPR016032">
    <property type="entry name" value="Sig_transdc_resp-reg_C-effctor"/>
</dbReference>
<evidence type="ECO:0000256" key="4">
    <source>
        <dbReference type="ARBA" id="ARBA00023012"/>
    </source>
</evidence>
<dbReference type="PROSITE" id="PS50110">
    <property type="entry name" value="RESPONSE_REGULATORY"/>
    <property type="match status" value="1"/>
</dbReference>
<dbReference type="Gene3D" id="6.10.250.690">
    <property type="match status" value="1"/>
</dbReference>
<organism evidence="12 13">
    <name type="scientific">Pasteurella dagmatis ATCC 43325</name>
    <dbReference type="NCBI Taxonomy" id="667128"/>
    <lineage>
        <taxon>Bacteria</taxon>
        <taxon>Pseudomonadati</taxon>
        <taxon>Pseudomonadota</taxon>
        <taxon>Gammaproteobacteria</taxon>
        <taxon>Pasteurellales</taxon>
        <taxon>Pasteurellaceae</taxon>
        <taxon>Pasteurella</taxon>
    </lineage>
</organism>
<dbReference type="PANTHER" id="PTHR48111">
    <property type="entry name" value="REGULATOR OF RPOS"/>
    <property type="match status" value="1"/>
</dbReference>
<proteinExistence type="predicted"/>
<dbReference type="SUPFAM" id="SSF52172">
    <property type="entry name" value="CheY-like"/>
    <property type="match status" value="1"/>
</dbReference>
<keyword evidence="4" id="KW-0902">Two-component regulatory system</keyword>
<evidence type="ECO:0000313" key="12">
    <source>
        <dbReference type="EMBL" id="EEX49418.1"/>
    </source>
</evidence>
<dbReference type="AlphaFoldDB" id="C9PSI7"/>
<evidence type="ECO:0000256" key="9">
    <source>
        <dbReference type="PROSITE-ProRule" id="PRU01091"/>
    </source>
</evidence>
<dbReference type="SMART" id="SM00862">
    <property type="entry name" value="Trans_reg_C"/>
    <property type="match status" value="1"/>
</dbReference>
<comment type="subcellular location">
    <subcellularLocation>
        <location evidence="1">Cytoplasm</location>
    </subcellularLocation>
</comment>
<dbReference type="Gene3D" id="1.10.10.10">
    <property type="entry name" value="Winged helix-like DNA-binding domain superfamily/Winged helix DNA-binding domain"/>
    <property type="match status" value="1"/>
</dbReference>
<dbReference type="Proteomes" id="UP000005519">
    <property type="component" value="Unassembled WGS sequence"/>
</dbReference>
<feature type="domain" description="Response regulatory" evidence="10">
    <location>
        <begin position="27"/>
        <end position="140"/>
    </location>
</feature>
<evidence type="ECO:0000259" key="11">
    <source>
        <dbReference type="PROSITE" id="PS51755"/>
    </source>
</evidence>
<keyword evidence="2" id="KW-0963">Cytoplasm</keyword>
<dbReference type="FunFam" id="1.10.10.10:FF:000099">
    <property type="entry name" value="Two-component system response regulator TorR"/>
    <property type="match status" value="1"/>
</dbReference>
<dbReference type="GO" id="GO:0032993">
    <property type="term" value="C:protein-DNA complex"/>
    <property type="evidence" value="ECO:0007669"/>
    <property type="project" value="TreeGrafter"/>
</dbReference>
<reference evidence="12 13" key="1">
    <citation type="submission" date="2009-10" db="EMBL/GenBank/DDBJ databases">
        <authorList>
            <person name="Muzny D."/>
            <person name="Qin X."/>
            <person name="Deng J."/>
            <person name="Jiang H."/>
            <person name="Liu Y."/>
            <person name="Qu J."/>
            <person name="Song X.-Z."/>
            <person name="Zhang L."/>
            <person name="Thornton R."/>
            <person name="Coyle M."/>
            <person name="Francisco L."/>
            <person name="Jackson L."/>
            <person name="Javaid M."/>
            <person name="Korchina V."/>
            <person name="Kovar C."/>
            <person name="Mata R."/>
            <person name="Mathew T."/>
            <person name="Ngo R."/>
            <person name="Nguyen L."/>
            <person name="Nguyen N."/>
            <person name="Okwuonu G."/>
            <person name="Ongeri F."/>
            <person name="Pham C."/>
            <person name="Simmons D."/>
            <person name="Wilczek-Boney K."/>
            <person name="Hale W."/>
            <person name="Jakkamsetti A."/>
            <person name="Pham P."/>
            <person name="Ruth R."/>
            <person name="San Lucas F."/>
            <person name="Warren J."/>
            <person name="Zhang J."/>
            <person name="Zhao Z."/>
            <person name="Zhou C."/>
            <person name="Zhu D."/>
            <person name="Lee S."/>
            <person name="Bess C."/>
            <person name="Blankenburg K."/>
            <person name="Forbes L."/>
            <person name="Fu Q."/>
            <person name="Gubbala S."/>
            <person name="Hirani K."/>
            <person name="Jayaseelan J.C."/>
            <person name="Lara F."/>
            <person name="Munidasa M."/>
            <person name="Palculict T."/>
            <person name="Patil S."/>
            <person name="Pu L.-L."/>
            <person name="Saada N."/>
            <person name="Tang L."/>
            <person name="Weissenberger G."/>
            <person name="Zhu Y."/>
            <person name="Hemphill L."/>
            <person name="Shang Y."/>
            <person name="Youmans B."/>
            <person name="Ayvaz T."/>
            <person name="Ross M."/>
            <person name="Santibanez J."/>
            <person name="Aqrawi P."/>
            <person name="Gross S."/>
            <person name="Joshi V."/>
            <person name="Fowler G."/>
            <person name="Nazareth L."/>
            <person name="Reid J."/>
            <person name="Worley K."/>
            <person name="Petrosino J."/>
            <person name="Highlander S."/>
            <person name="Gibbs R."/>
        </authorList>
    </citation>
    <scope>NUCLEOTIDE SEQUENCE [LARGE SCALE GENOMIC DNA]</scope>
    <source>
        <strain evidence="12 13">ATCC 43325</strain>
    </source>
</reference>
<dbReference type="Pfam" id="PF00486">
    <property type="entry name" value="Trans_reg_C"/>
    <property type="match status" value="1"/>
</dbReference>
<dbReference type="EMBL" id="ACZR01000021">
    <property type="protein sequence ID" value="EEX49418.1"/>
    <property type="molecule type" value="Genomic_DNA"/>
</dbReference>
<protein>
    <submittedName>
        <fullName evidence="12">Response regulator receiver domain protein</fullName>
    </submittedName>
</protein>
<evidence type="ECO:0000259" key="10">
    <source>
        <dbReference type="PROSITE" id="PS50110"/>
    </source>
</evidence>
<gene>
    <name evidence="12" type="primary">ompR</name>
    <name evidence="12" type="ORF">HMPREF0621_1961</name>
</gene>
<dbReference type="GO" id="GO:0000156">
    <property type="term" value="F:phosphorelay response regulator activity"/>
    <property type="evidence" value="ECO:0007669"/>
    <property type="project" value="TreeGrafter"/>
</dbReference>
<dbReference type="InterPro" id="IPR011006">
    <property type="entry name" value="CheY-like_superfamily"/>
</dbReference>
<evidence type="ECO:0000256" key="5">
    <source>
        <dbReference type="ARBA" id="ARBA00023015"/>
    </source>
</evidence>
<dbReference type="SMART" id="SM00448">
    <property type="entry name" value="REC"/>
    <property type="match status" value="1"/>
</dbReference>
<dbReference type="GO" id="GO:0006355">
    <property type="term" value="P:regulation of DNA-templated transcription"/>
    <property type="evidence" value="ECO:0007669"/>
    <property type="project" value="InterPro"/>
</dbReference>
<dbReference type="InterPro" id="IPR039420">
    <property type="entry name" value="WalR-like"/>
</dbReference>
<dbReference type="InterPro" id="IPR036388">
    <property type="entry name" value="WH-like_DNA-bd_sf"/>
</dbReference>
<dbReference type="CDD" id="cd00383">
    <property type="entry name" value="trans_reg_C"/>
    <property type="match status" value="1"/>
</dbReference>
<dbReference type="HOGENOM" id="CLU_000445_30_4_6"/>
<evidence type="ECO:0000256" key="7">
    <source>
        <dbReference type="ARBA" id="ARBA00023163"/>
    </source>
</evidence>
<dbReference type="Pfam" id="PF00072">
    <property type="entry name" value="Response_reg"/>
    <property type="match status" value="1"/>
</dbReference>
<keyword evidence="7" id="KW-0804">Transcription</keyword>
<evidence type="ECO:0000256" key="3">
    <source>
        <dbReference type="ARBA" id="ARBA00022553"/>
    </source>
</evidence>
<keyword evidence="3 8" id="KW-0597">Phosphoprotein</keyword>
<keyword evidence="6 9" id="KW-0238">DNA-binding</keyword>
<keyword evidence="5" id="KW-0805">Transcription regulation</keyword>
<evidence type="ECO:0000256" key="8">
    <source>
        <dbReference type="PROSITE-ProRule" id="PRU00169"/>
    </source>
</evidence>
<evidence type="ECO:0000313" key="13">
    <source>
        <dbReference type="Proteomes" id="UP000005519"/>
    </source>
</evidence>
<dbReference type="InterPro" id="IPR001789">
    <property type="entry name" value="Sig_transdc_resp-reg_receiver"/>
</dbReference>
<dbReference type="Gene3D" id="3.40.50.2300">
    <property type="match status" value="1"/>
</dbReference>
<dbReference type="SUPFAM" id="SSF46894">
    <property type="entry name" value="C-terminal effector domain of the bipartite response regulators"/>
    <property type="match status" value="1"/>
</dbReference>
<dbReference type="PROSITE" id="PS51755">
    <property type="entry name" value="OMPR_PHOB"/>
    <property type="match status" value="1"/>
</dbReference>
<dbReference type="InterPro" id="IPR001867">
    <property type="entry name" value="OmpR/PhoB-type_DNA-bd"/>
</dbReference>